<reference evidence="1" key="1">
    <citation type="submission" date="2021-02" db="EMBL/GenBank/DDBJ databases">
        <title>Psilocybe cubensis genome.</title>
        <authorList>
            <person name="Mckernan K.J."/>
            <person name="Crawford S."/>
            <person name="Trippe A."/>
            <person name="Kane L.T."/>
            <person name="Mclaughlin S."/>
        </authorList>
    </citation>
    <scope>NUCLEOTIDE SEQUENCE [LARGE SCALE GENOMIC DNA]</scope>
    <source>
        <strain evidence="1">MGC-MH-2018</strain>
    </source>
</reference>
<proteinExistence type="predicted"/>
<organism evidence="1">
    <name type="scientific">Psilocybe cubensis</name>
    <name type="common">Psychedelic mushroom</name>
    <name type="synonym">Stropharia cubensis</name>
    <dbReference type="NCBI Taxonomy" id="181762"/>
    <lineage>
        <taxon>Eukaryota</taxon>
        <taxon>Fungi</taxon>
        <taxon>Dikarya</taxon>
        <taxon>Basidiomycota</taxon>
        <taxon>Agaricomycotina</taxon>
        <taxon>Agaricomycetes</taxon>
        <taxon>Agaricomycetidae</taxon>
        <taxon>Agaricales</taxon>
        <taxon>Agaricineae</taxon>
        <taxon>Strophariaceae</taxon>
        <taxon>Psilocybe</taxon>
    </lineage>
</organism>
<evidence type="ECO:0000313" key="1">
    <source>
        <dbReference type="EMBL" id="KAG5173013.1"/>
    </source>
</evidence>
<dbReference type="AlphaFoldDB" id="A0A8H8CPM6"/>
<accession>A0A8H8CPM6</accession>
<gene>
    <name evidence="1" type="ORF">JR316_002518</name>
</gene>
<dbReference type="OrthoDB" id="10565578at2759"/>
<name>A0A8H8CPM6_PSICU</name>
<protein>
    <submittedName>
        <fullName evidence="1">Uncharacterized protein</fullName>
    </submittedName>
</protein>
<sequence length="114" mass="12734">MPVSRPTSTKRPQTPLTRLMKTIDIQGAQPAQEGVEHFSYVVCFPDEAEDDAESSADFVARRPNTSRGFRFASVESNGLYSNDFIKDKFLLLTKGAQKLIPTAMAEALLRRRLS</sequence>
<comment type="caution">
    <text evidence="1">The sequence shown here is derived from an EMBL/GenBank/DDBJ whole genome shotgun (WGS) entry which is preliminary data.</text>
</comment>
<dbReference type="EMBL" id="JAFIQS010000002">
    <property type="protein sequence ID" value="KAG5173013.1"/>
    <property type="molecule type" value="Genomic_DNA"/>
</dbReference>